<dbReference type="RefSeq" id="XP_025359265.1">
    <property type="nucleotide sequence ID" value="XM_025503160.1"/>
</dbReference>
<accession>A0A316UL62</accession>
<name>A0A316UL62_9BASI</name>
<feature type="region of interest" description="Disordered" evidence="1">
    <location>
        <begin position="24"/>
        <end position="120"/>
    </location>
</feature>
<keyword evidence="3" id="KW-1185">Reference proteome</keyword>
<feature type="compositionally biased region" description="Basic and acidic residues" evidence="1">
    <location>
        <begin position="65"/>
        <end position="77"/>
    </location>
</feature>
<evidence type="ECO:0000313" key="2">
    <source>
        <dbReference type="EMBL" id="PWN24653.1"/>
    </source>
</evidence>
<dbReference type="Proteomes" id="UP000245884">
    <property type="component" value="Unassembled WGS sequence"/>
</dbReference>
<evidence type="ECO:0000313" key="3">
    <source>
        <dbReference type="Proteomes" id="UP000245884"/>
    </source>
</evidence>
<dbReference type="GeneID" id="37024983"/>
<reference evidence="2 3" key="1">
    <citation type="journal article" date="2018" name="Mol. Biol. Evol.">
        <title>Broad Genomic Sampling Reveals a Smut Pathogenic Ancestry of the Fungal Clade Ustilaginomycotina.</title>
        <authorList>
            <person name="Kijpornyongpan T."/>
            <person name="Mondo S.J."/>
            <person name="Barry K."/>
            <person name="Sandor L."/>
            <person name="Lee J."/>
            <person name="Lipzen A."/>
            <person name="Pangilinan J."/>
            <person name="LaButti K."/>
            <person name="Hainaut M."/>
            <person name="Henrissat B."/>
            <person name="Grigoriev I.V."/>
            <person name="Spatafora J.W."/>
            <person name="Aime M.C."/>
        </authorList>
    </citation>
    <scope>NUCLEOTIDE SEQUENCE [LARGE SCALE GENOMIC DNA]</scope>
    <source>
        <strain evidence="2 3">MCA 5214</strain>
    </source>
</reference>
<gene>
    <name evidence="2" type="ORF">BDZ90DRAFT_102687</name>
</gene>
<evidence type="ECO:0000256" key="1">
    <source>
        <dbReference type="SAM" id="MobiDB-lite"/>
    </source>
</evidence>
<organism evidence="2 3">
    <name type="scientific">Jaminaea rosea</name>
    <dbReference type="NCBI Taxonomy" id="1569628"/>
    <lineage>
        <taxon>Eukaryota</taxon>
        <taxon>Fungi</taxon>
        <taxon>Dikarya</taxon>
        <taxon>Basidiomycota</taxon>
        <taxon>Ustilaginomycotina</taxon>
        <taxon>Exobasidiomycetes</taxon>
        <taxon>Microstromatales</taxon>
        <taxon>Microstromatales incertae sedis</taxon>
        <taxon>Jaminaea</taxon>
    </lineage>
</organism>
<sequence length="142" mass="15584">MSGGAICRPCVCRCRCQCCDARMSTRSDPGSADGDEVGAESRSRSQKTLISSQRLLPDVRVSENAPHRTDFFSEKPSRQPARRPTAPNAPFLVGGRSATSAPSIRGPVDSKFRRRQKCSPRRLWRATGRAMSYAAHDEFPGT</sequence>
<dbReference type="AlphaFoldDB" id="A0A316UL62"/>
<dbReference type="EMBL" id="KZ819680">
    <property type="protein sequence ID" value="PWN24653.1"/>
    <property type="molecule type" value="Genomic_DNA"/>
</dbReference>
<proteinExistence type="predicted"/>
<protein>
    <submittedName>
        <fullName evidence="2">Uncharacterized protein</fullName>
    </submittedName>
</protein>